<keyword evidence="2" id="KW-1185">Reference proteome</keyword>
<reference evidence="2" key="1">
    <citation type="journal article" date="2013" name="Genome Biol.">
        <title>Reference genomes and transcriptomes of Nicotiana sylvestris and Nicotiana tomentosiformis.</title>
        <authorList>
            <person name="Sierro N."/>
            <person name="Battey J.N."/>
            <person name="Ouadi S."/>
            <person name="Bovet L."/>
            <person name="Goepfert S."/>
            <person name="Bakaher N."/>
            <person name="Peitsch M.C."/>
            <person name="Ivanov N.V."/>
        </authorList>
    </citation>
    <scope>NUCLEOTIDE SEQUENCE [LARGE SCALE GENOMIC DNA]</scope>
</reference>
<dbReference type="AlphaFoldDB" id="A0A1U7XEE5"/>
<feature type="domain" description="DUF4283" evidence="1">
    <location>
        <begin position="70"/>
        <end position="155"/>
    </location>
</feature>
<dbReference type="OrthoDB" id="1300588at2759"/>
<evidence type="ECO:0000259" key="1">
    <source>
        <dbReference type="Pfam" id="PF14111"/>
    </source>
</evidence>
<organism evidence="2 3">
    <name type="scientific">Nicotiana sylvestris</name>
    <name type="common">Wood tobacco</name>
    <name type="synonym">South American tobacco</name>
    <dbReference type="NCBI Taxonomy" id="4096"/>
    <lineage>
        <taxon>Eukaryota</taxon>
        <taxon>Viridiplantae</taxon>
        <taxon>Streptophyta</taxon>
        <taxon>Embryophyta</taxon>
        <taxon>Tracheophyta</taxon>
        <taxon>Spermatophyta</taxon>
        <taxon>Magnoliopsida</taxon>
        <taxon>eudicotyledons</taxon>
        <taxon>Gunneridae</taxon>
        <taxon>Pentapetalae</taxon>
        <taxon>asterids</taxon>
        <taxon>lamiids</taxon>
        <taxon>Solanales</taxon>
        <taxon>Solanaceae</taxon>
        <taxon>Nicotianoideae</taxon>
        <taxon>Nicotianeae</taxon>
        <taxon>Nicotiana</taxon>
    </lineage>
</organism>
<gene>
    <name evidence="3 4" type="primary">LOC104233603</name>
</gene>
<reference evidence="3 4" key="2">
    <citation type="submission" date="2025-04" db="UniProtKB">
        <authorList>
            <consortium name="RefSeq"/>
        </authorList>
    </citation>
    <scope>IDENTIFICATION</scope>
    <source>
        <tissue evidence="3 4">Leaf</tissue>
    </source>
</reference>
<dbReference type="PANTHER" id="PTHR31286">
    <property type="entry name" value="GLYCINE-RICH CELL WALL STRUCTURAL PROTEIN 1.8-LIKE"/>
    <property type="match status" value="1"/>
</dbReference>
<proteinExistence type="predicted"/>
<dbReference type="InterPro" id="IPR025558">
    <property type="entry name" value="DUF4283"/>
</dbReference>
<dbReference type="eggNOG" id="KOG1075">
    <property type="taxonomic scope" value="Eukaryota"/>
</dbReference>
<dbReference type="Proteomes" id="UP000189701">
    <property type="component" value="Unplaced"/>
</dbReference>
<evidence type="ECO:0000313" key="3">
    <source>
        <dbReference type="RefSeq" id="XP_009785329.1"/>
    </source>
</evidence>
<protein>
    <submittedName>
        <fullName evidence="3 4">Uncharacterized protein LOC104233603</fullName>
    </submittedName>
</protein>
<evidence type="ECO:0000313" key="4">
    <source>
        <dbReference type="RefSeq" id="XP_009785330.1"/>
    </source>
</evidence>
<accession>A0A1U7XEE5</accession>
<dbReference type="InterPro" id="IPR040256">
    <property type="entry name" value="At4g02000-like"/>
</dbReference>
<name>A0A1U7XEE5_NICSY</name>
<dbReference type="RefSeq" id="XP_009785330.1">
    <property type="nucleotide sequence ID" value="XM_009787028.1"/>
</dbReference>
<dbReference type="PANTHER" id="PTHR31286:SF104">
    <property type="entry name" value="PEROXIDASE"/>
    <property type="match status" value="1"/>
</dbReference>
<dbReference type="Pfam" id="PF14111">
    <property type="entry name" value="DUF4283"/>
    <property type="match status" value="1"/>
</dbReference>
<sequence length="539" mass="60598">MAALNSPQSLAVGEQAPGIYIPPKMNYAATVTKKNVRQIQHTVLCPVRFEHGEPIVEFTTDDVKEFVIEEGLHQAVVIKFSYGKPELHDFRRIFPKQFDVKGSCNIGQSGFRHLLVRFDLYEDYVNFVSRSTGHINSNGDEFFFRTFPWTIGFDPRIKTSKAVVWISFPDLPPNYFAKKSLISIPSAVGKPLAIDKATKDRTRPSVARVKVLLDLLDKHPKKVKISVVDKLSGKFNNFCQKVIYDYLPMYCTCCNHQGHDEISCRAMKGRNKNAKENTEQNSRTDLDENCVEQLQGDARQLLNAIRDANQLEINDNVTKMQGAVDDTSNTQNKSKGKTIATGTLAIFTGQKTTGHIGGQWKEVKDKRVKPVNNENCVQTKTGHETMALSAATKENQMIMALVEIEDEQADHVQIRNSFAVLGMEKPDDNEGNNLMLIGETSAAKNRANMEPNGNLTATADAITQLPNYDARTKQLSKDTNQLNPNAIAFNLCAKQIEHQKHKKQESTSQWANKIFGSKLVTTTRVRISHLKIHMNHRNK</sequence>
<evidence type="ECO:0000313" key="2">
    <source>
        <dbReference type="Proteomes" id="UP000189701"/>
    </source>
</evidence>
<dbReference type="RefSeq" id="XP_009785329.1">
    <property type="nucleotide sequence ID" value="XM_009787027.1"/>
</dbReference>